<gene>
    <name evidence="1" type="ORF">H1P_2810010</name>
</gene>
<evidence type="ECO:0000313" key="1">
    <source>
        <dbReference type="EMBL" id="VEP14719.1"/>
    </source>
</evidence>
<reference evidence="1 2" key="1">
    <citation type="submission" date="2019-01" db="EMBL/GenBank/DDBJ databases">
        <authorList>
            <person name="Brito A."/>
        </authorList>
    </citation>
    <scope>NUCLEOTIDE SEQUENCE [LARGE SCALE GENOMIC DNA]</scope>
    <source>
        <strain evidence="1">1</strain>
    </source>
</reference>
<evidence type="ECO:0000313" key="2">
    <source>
        <dbReference type="Proteomes" id="UP000320055"/>
    </source>
</evidence>
<protein>
    <submittedName>
        <fullName evidence="1">Uncharacterized protein</fullName>
    </submittedName>
</protein>
<proteinExistence type="predicted"/>
<organism evidence="1 2">
    <name type="scientific">Hyella patelloides LEGE 07179</name>
    <dbReference type="NCBI Taxonomy" id="945734"/>
    <lineage>
        <taxon>Bacteria</taxon>
        <taxon>Bacillati</taxon>
        <taxon>Cyanobacteriota</taxon>
        <taxon>Cyanophyceae</taxon>
        <taxon>Pleurocapsales</taxon>
        <taxon>Hyellaceae</taxon>
        <taxon>Hyella</taxon>
    </lineage>
</organism>
<keyword evidence="2" id="KW-1185">Reference proteome</keyword>
<dbReference type="EMBL" id="CAACVJ010000203">
    <property type="protein sequence ID" value="VEP14719.1"/>
    <property type="molecule type" value="Genomic_DNA"/>
</dbReference>
<dbReference type="AlphaFoldDB" id="A0A563VTL8"/>
<name>A0A563VTL8_9CYAN</name>
<dbReference type="Proteomes" id="UP000320055">
    <property type="component" value="Unassembled WGS sequence"/>
</dbReference>
<sequence>MTFTARVMLSQPTTFNKSHTLRDTHEDWTLLLIVAHLSIYQKHPSI</sequence>
<accession>A0A563VTL8</accession>